<evidence type="ECO:0000313" key="2">
    <source>
        <dbReference type="Proteomes" id="UP000824128"/>
    </source>
</evidence>
<gene>
    <name evidence="1" type="ORF">IAD24_00690</name>
</gene>
<reference evidence="1" key="1">
    <citation type="submission" date="2020-10" db="EMBL/GenBank/DDBJ databases">
        <authorList>
            <person name="Gilroy R."/>
        </authorList>
    </citation>
    <scope>NUCLEOTIDE SEQUENCE</scope>
    <source>
        <strain evidence="1">ChiGjej2B2-16831</strain>
    </source>
</reference>
<dbReference type="AlphaFoldDB" id="A0A9D1N2E0"/>
<name>A0A9D1N2E0_9FIRM</name>
<comment type="caution">
    <text evidence="1">The sequence shown here is derived from an EMBL/GenBank/DDBJ whole genome shotgun (WGS) entry which is preliminary data.</text>
</comment>
<evidence type="ECO:0000313" key="1">
    <source>
        <dbReference type="EMBL" id="HIU93651.1"/>
    </source>
</evidence>
<dbReference type="EMBL" id="DVNZ01000023">
    <property type="protein sequence ID" value="HIU93651.1"/>
    <property type="molecule type" value="Genomic_DNA"/>
</dbReference>
<dbReference type="Proteomes" id="UP000824128">
    <property type="component" value="Unassembled WGS sequence"/>
</dbReference>
<protein>
    <submittedName>
        <fullName evidence="1">Uncharacterized protein</fullName>
    </submittedName>
</protein>
<proteinExistence type="predicted"/>
<sequence>MEQLIGGTFPAGGMTEDERNEIAEYMILGRTNGGENNQYGNTILADDIWFPQIASFSYKPSLERFVLSRKSSTAALSSELIIGFSGLEEYVEAVVFGWTWGTYEPITLMGKTLKKAKEAGSQYVYHVYELPRLAGFKTDL</sequence>
<accession>A0A9D1N2E0</accession>
<organism evidence="1 2">
    <name type="scientific">Candidatus Aphodomorpha intestinavium</name>
    <dbReference type="NCBI Taxonomy" id="2840672"/>
    <lineage>
        <taxon>Bacteria</taxon>
        <taxon>Bacillati</taxon>
        <taxon>Bacillota</taxon>
        <taxon>Clostridia</taxon>
        <taxon>Eubacteriales</taxon>
        <taxon>Candidatus Aphodomorpha</taxon>
    </lineage>
</organism>
<reference evidence="1" key="2">
    <citation type="journal article" date="2021" name="PeerJ">
        <title>Extensive microbial diversity within the chicken gut microbiome revealed by metagenomics and culture.</title>
        <authorList>
            <person name="Gilroy R."/>
            <person name="Ravi A."/>
            <person name="Getino M."/>
            <person name="Pursley I."/>
            <person name="Horton D.L."/>
            <person name="Alikhan N.F."/>
            <person name="Baker D."/>
            <person name="Gharbi K."/>
            <person name="Hall N."/>
            <person name="Watson M."/>
            <person name="Adriaenssens E.M."/>
            <person name="Foster-Nyarko E."/>
            <person name="Jarju S."/>
            <person name="Secka A."/>
            <person name="Antonio M."/>
            <person name="Oren A."/>
            <person name="Chaudhuri R.R."/>
            <person name="La Ragione R."/>
            <person name="Hildebrand F."/>
            <person name="Pallen M.J."/>
        </authorList>
    </citation>
    <scope>NUCLEOTIDE SEQUENCE</scope>
    <source>
        <strain evidence="1">ChiGjej2B2-16831</strain>
    </source>
</reference>